<dbReference type="EMBL" id="CABFNQ020000451">
    <property type="protein sequence ID" value="CAH0015722.1"/>
    <property type="molecule type" value="Genomic_DNA"/>
</dbReference>
<dbReference type="AlphaFoldDB" id="A0A9N9V2W9"/>
<comment type="caution">
    <text evidence="1">The sequence shown here is derived from an EMBL/GenBank/DDBJ whole genome shotgun (WGS) entry which is preliminary data.</text>
</comment>
<gene>
    <name evidence="1" type="ORF">CRHIZ90672A_00007913</name>
</gene>
<dbReference type="Gene3D" id="6.10.110.10">
    <property type="match status" value="1"/>
</dbReference>
<dbReference type="InterPro" id="IPR038213">
    <property type="entry name" value="IFI6/IFI27-like_sf"/>
</dbReference>
<dbReference type="Proteomes" id="UP000696573">
    <property type="component" value="Unassembled WGS sequence"/>
</dbReference>
<evidence type="ECO:0000313" key="2">
    <source>
        <dbReference type="Proteomes" id="UP000696573"/>
    </source>
</evidence>
<reference evidence="1" key="1">
    <citation type="submission" date="2021-10" db="EMBL/GenBank/DDBJ databases">
        <authorList>
            <person name="Piombo E."/>
        </authorList>
    </citation>
    <scope>NUCLEOTIDE SEQUENCE</scope>
</reference>
<organism evidence="1 2">
    <name type="scientific">Clonostachys rhizophaga</name>
    <dbReference type="NCBI Taxonomy" id="160324"/>
    <lineage>
        <taxon>Eukaryota</taxon>
        <taxon>Fungi</taxon>
        <taxon>Dikarya</taxon>
        <taxon>Ascomycota</taxon>
        <taxon>Pezizomycotina</taxon>
        <taxon>Sordariomycetes</taxon>
        <taxon>Hypocreomycetidae</taxon>
        <taxon>Hypocreales</taxon>
        <taxon>Bionectriaceae</taxon>
        <taxon>Clonostachys</taxon>
    </lineage>
</organism>
<dbReference type="OrthoDB" id="5152784at2759"/>
<proteinExistence type="predicted"/>
<name>A0A9N9V2W9_9HYPO</name>
<accession>A0A9N9V2W9</accession>
<sequence>MENFKKTGSWAEDRIRKAALGVAEASKQAAKITDGVDWQDVRAKVEGVASSAQESIEGAYRYTEDAYNENPKRFYTAAGVVVGAAAAPLVMPALLGAAGFSTIGPVAGSMAAGMQSAGWVGFSTLQSAGMGGYGVSVVTGAVTGIGAASGGVAGAAADRLIAAADKKEKSKP</sequence>
<keyword evidence="2" id="KW-1185">Reference proteome</keyword>
<evidence type="ECO:0000313" key="1">
    <source>
        <dbReference type="EMBL" id="CAH0015722.1"/>
    </source>
</evidence>
<protein>
    <submittedName>
        <fullName evidence="1">Uncharacterized protein</fullName>
    </submittedName>
</protein>